<dbReference type="GO" id="GO:0051260">
    <property type="term" value="P:protein homooligomerization"/>
    <property type="evidence" value="ECO:0007669"/>
    <property type="project" value="InterPro"/>
</dbReference>
<dbReference type="SMART" id="SM00225">
    <property type="entry name" value="BTB"/>
    <property type="match status" value="1"/>
</dbReference>
<dbReference type="AlphaFoldDB" id="A0A6C0E9X0"/>
<dbReference type="InterPro" id="IPR000210">
    <property type="entry name" value="BTB/POZ_dom"/>
</dbReference>
<organism evidence="2">
    <name type="scientific">viral metagenome</name>
    <dbReference type="NCBI Taxonomy" id="1070528"/>
    <lineage>
        <taxon>unclassified sequences</taxon>
        <taxon>metagenomes</taxon>
        <taxon>organismal metagenomes</taxon>
    </lineage>
</organism>
<protein>
    <recommendedName>
        <fullName evidence="1">BTB domain-containing protein</fullName>
    </recommendedName>
</protein>
<dbReference type="SUPFAM" id="SSF54695">
    <property type="entry name" value="POZ domain"/>
    <property type="match status" value="1"/>
</dbReference>
<dbReference type="PANTHER" id="PTHR11145">
    <property type="entry name" value="BTB/POZ DOMAIN-CONTAINING ADAPTER FOR CUL3-MEDIATED RHOA DEGRADATION PROTEIN FAMILY MEMBER"/>
    <property type="match status" value="1"/>
</dbReference>
<evidence type="ECO:0000259" key="1">
    <source>
        <dbReference type="SMART" id="SM00225"/>
    </source>
</evidence>
<dbReference type="EMBL" id="MN739758">
    <property type="protein sequence ID" value="QHT25193.1"/>
    <property type="molecule type" value="Genomic_DNA"/>
</dbReference>
<dbReference type="InterPro" id="IPR045068">
    <property type="entry name" value="BACURD1-3"/>
</dbReference>
<dbReference type="InterPro" id="IPR011333">
    <property type="entry name" value="SKP1/BTB/POZ_sf"/>
</dbReference>
<sequence length="249" mass="29769">MSNIIKLDVGGVLYKTTQDTLLKYQGSMLESMFSGRHPQQPDEHGYHFIDRDGELFKYIIKFLRDGNINFDDMSANIIKNIMDEAQYYCLDELIKLLELRMEEDDDYYNIRKILLNKGIDIKEFEREFNEHFTTQYLISMMNDYSYEWSKISKDDKQYNIKSSGYYCFFVKPGHTSPPYNVHLEKYNFLENMVKKLWECTRSNEDIVEMFNTLFTKNLIQTKVKCIVDINKDYIPSNPSDYSIVFRIYI</sequence>
<accession>A0A6C0E9X0</accession>
<proteinExistence type="predicted"/>
<dbReference type="PANTHER" id="PTHR11145:SF8">
    <property type="entry name" value="RE57120P"/>
    <property type="match status" value="1"/>
</dbReference>
<dbReference type="Pfam" id="PF02214">
    <property type="entry name" value="BTB_2"/>
    <property type="match status" value="1"/>
</dbReference>
<feature type="domain" description="BTB" evidence="1">
    <location>
        <begin position="3"/>
        <end position="105"/>
    </location>
</feature>
<evidence type="ECO:0000313" key="2">
    <source>
        <dbReference type="EMBL" id="QHT25193.1"/>
    </source>
</evidence>
<reference evidence="2" key="1">
    <citation type="journal article" date="2020" name="Nature">
        <title>Giant virus diversity and host interactions through global metagenomics.</title>
        <authorList>
            <person name="Schulz F."/>
            <person name="Roux S."/>
            <person name="Paez-Espino D."/>
            <person name="Jungbluth S."/>
            <person name="Walsh D.A."/>
            <person name="Denef V.J."/>
            <person name="McMahon K.D."/>
            <person name="Konstantinidis K.T."/>
            <person name="Eloe-Fadrosh E.A."/>
            <person name="Kyrpides N.C."/>
            <person name="Woyke T."/>
        </authorList>
    </citation>
    <scope>NUCLEOTIDE SEQUENCE</scope>
    <source>
        <strain evidence="2">GVMAG-M-3300023179-150</strain>
    </source>
</reference>
<name>A0A6C0E9X0_9ZZZZ</name>
<dbReference type="InterPro" id="IPR003131">
    <property type="entry name" value="T1-type_BTB"/>
</dbReference>
<dbReference type="Gene3D" id="3.30.710.10">
    <property type="entry name" value="Potassium Channel Kv1.1, Chain A"/>
    <property type="match status" value="1"/>
</dbReference>